<accession>A0A1B1BFU2</accession>
<dbReference type="InterPro" id="IPR047748">
    <property type="entry name" value="AztA-like"/>
</dbReference>
<keyword evidence="2" id="KW-0813">Transport</keyword>
<evidence type="ECO:0000313" key="6">
    <source>
        <dbReference type="EMBL" id="ANP71438.1"/>
    </source>
</evidence>
<dbReference type="PROSITE" id="PS50893">
    <property type="entry name" value="ABC_TRANSPORTER_2"/>
    <property type="match status" value="1"/>
</dbReference>
<dbReference type="Gene3D" id="3.40.50.300">
    <property type="entry name" value="P-loop containing nucleotide triphosphate hydrolases"/>
    <property type="match status" value="1"/>
</dbReference>
<dbReference type="InterPro" id="IPR003593">
    <property type="entry name" value="AAA+_ATPase"/>
</dbReference>
<evidence type="ECO:0000259" key="5">
    <source>
        <dbReference type="PROSITE" id="PS50893"/>
    </source>
</evidence>
<dbReference type="NCBIfam" id="NF040873">
    <property type="entry name" value="AztA"/>
    <property type="match status" value="1"/>
</dbReference>
<sequence length="218" mass="22935">MRVSQPRDPHAAPVASLRGLGVDFAGQAALRGIDLDVLPGELTVLAGPNGAGKTTLLEVLAGTRPPTAGTRAVTGTVALVPQRTTETDRLPVTARDVVTVGAWGRLGRWRRLDARARMAIDDALERLQIQDLANLPFATLSGGQRQRTLLAQGLASGADLLLLDEPTTGLDSDSADRIREIMRAESERGVAVVCVSHDPLVLSSADRTVRLADGVVAS</sequence>
<dbReference type="EMBL" id="CP016282">
    <property type="protein sequence ID" value="ANP71438.1"/>
    <property type="molecule type" value="Genomic_DNA"/>
</dbReference>
<dbReference type="SMART" id="SM00382">
    <property type="entry name" value="AAA"/>
    <property type="match status" value="1"/>
</dbReference>
<dbReference type="GO" id="GO:0016887">
    <property type="term" value="F:ATP hydrolysis activity"/>
    <property type="evidence" value="ECO:0007669"/>
    <property type="project" value="InterPro"/>
</dbReference>
<dbReference type="Pfam" id="PF00005">
    <property type="entry name" value="ABC_tran"/>
    <property type="match status" value="1"/>
</dbReference>
<dbReference type="PANTHER" id="PTHR42734">
    <property type="entry name" value="METAL TRANSPORT SYSTEM ATP-BINDING PROTEIN TM_0124-RELATED"/>
    <property type="match status" value="1"/>
</dbReference>
<dbReference type="InterPro" id="IPR050153">
    <property type="entry name" value="Metal_Ion_Import_ABC"/>
</dbReference>
<evidence type="ECO:0000313" key="7">
    <source>
        <dbReference type="Proteomes" id="UP000092582"/>
    </source>
</evidence>
<dbReference type="PANTHER" id="PTHR42734:SF5">
    <property type="entry name" value="IRON TRANSPORT SYSTEM ATP-BINDING PROTEIN HI_0361-RELATED"/>
    <property type="match status" value="1"/>
</dbReference>
<dbReference type="KEGG" id="cart:PA27867_0467"/>
<dbReference type="Proteomes" id="UP000092582">
    <property type="component" value="Chromosome 1"/>
</dbReference>
<dbReference type="InterPro" id="IPR003439">
    <property type="entry name" value="ABC_transporter-like_ATP-bd"/>
</dbReference>
<dbReference type="SUPFAM" id="SSF52540">
    <property type="entry name" value="P-loop containing nucleoside triphosphate hydrolases"/>
    <property type="match status" value="1"/>
</dbReference>
<comment type="similarity">
    <text evidence="1">Belongs to the ABC transporter superfamily.</text>
</comment>
<evidence type="ECO:0000256" key="4">
    <source>
        <dbReference type="ARBA" id="ARBA00022840"/>
    </source>
</evidence>
<keyword evidence="4 6" id="KW-0067">ATP-binding</keyword>
<gene>
    <name evidence="6" type="ORF">PA27867_0467</name>
</gene>
<evidence type="ECO:0000256" key="1">
    <source>
        <dbReference type="ARBA" id="ARBA00005417"/>
    </source>
</evidence>
<dbReference type="InterPro" id="IPR027417">
    <property type="entry name" value="P-loop_NTPase"/>
</dbReference>
<evidence type="ECO:0000256" key="3">
    <source>
        <dbReference type="ARBA" id="ARBA00022741"/>
    </source>
</evidence>
<dbReference type="STRING" id="670052.PA27867_0467"/>
<keyword evidence="3" id="KW-0547">Nucleotide-binding</keyword>
<dbReference type="AlphaFoldDB" id="A0A1B1BFU2"/>
<proteinExistence type="inferred from homology"/>
<dbReference type="GO" id="GO:0005524">
    <property type="term" value="F:ATP binding"/>
    <property type="evidence" value="ECO:0007669"/>
    <property type="project" value="UniProtKB-KW"/>
</dbReference>
<dbReference type="PATRIC" id="fig|670052.7.peg.491"/>
<feature type="domain" description="ABC transporter" evidence="5">
    <location>
        <begin position="15"/>
        <end position="217"/>
    </location>
</feature>
<organism evidence="6 7">
    <name type="scientific">Cryobacterium arcticum</name>
    <dbReference type="NCBI Taxonomy" id="670052"/>
    <lineage>
        <taxon>Bacteria</taxon>
        <taxon>Bacillati</taxon>
        <taxon>Actinomycetota</taxon>
        <taxon>Actinomycetes</taxon>
        <taxon>Micrococcales</taxon>
        <taxon>Microbacteriaceae</taxon>
        <taxon>Cryobacterium</taxon>
    </lineage>
</organism>
<evidence type="ECO:0000256" key="2">
    <source>
        <dbReference type="ARBA" id="ARBA00022448"/>
    </source>
</evidence>
<name>A0A1B1BFU2_9MICO</name>
<protein>
    <submittedName>
        <fullName evidence="6">ABC transporter ATP-binding protein</fullName>
    </submittedName>
</protein>
<keyword evidence="7" id="KW-1185">Reference proteome</keyword>
<reference evidence="6 7" key="1">
    <citation type="submission" date="2016-06" db="EMBL/GenBank/DDBJ databases">
        <title>Genome sequencing of Cryobacterium arcticum PAMC 27867.</title>
        <authorList>
            <person name="Lee J."/>
            <person name="Kim O.-S."/>
        </authorList>
    </citation>
    <scope>NUCLEOTIDE SEQUENCE [LARGE SCALE GENOMIC DNA]</scope>
    <source>
        <strain evidence="6 7">PAMC 27867</strain>
    </source>
</reference>